<reference evidence="3 4" key="1">
    <citation type="journal article" date="2016" name="Nat. Commun.">
        <title>Thousands of microbial genomes shed light on interconnected biogeochemical processes in an aquifer system.</title>
        <authorList>
            <person name="Anantharaman K."/>
            <person name="Brown C.T."/>
            <person name="Hug L.A."/>
            <person name="Sharon I."/>
            <person name="Castelle C.J."/>
            <person name="Probst A.J."/>
            <person name="Thomas B.C."/>
            <person name="Singh A."/>
            <person name="Wilkins M.J."/>
            <person name="Karaoz U."/>
            <person name="Brodie E.L."/>
            <person name="Williams K.H."/>
            <person name="Hubbard S.S."/>
            <person name="Banfield J.F."/>
        </authorList>
    </citation>
    <scope>NUCLEOTIDE SEQUENCE [LARGE SCALE GENOMIC DNA]</scope>
</reference>
<dbReference type="Proteomes" id="UP000178587">
    <property type="component" value="Unassembled WGS sequence"/>
</dbReference>
<dbReference type="PANTHER" id="PTHR30029:SF2">
    <property type="entry name" value="STAGE V SPORULATION PROTEIN R"/>
    <property type="match status" value="1"/>
</dbReference>
<dbReference type="AlphaFoldDB" id="A0A1F6EMD6"/>
<gene>
    <name evidence="3" type="ORF">A3A34_00250</name>
</gene>
<organism evidence="3 4">
    <name type="scientific">Candidatus Kaiserbacteria bacterium RIFCSPLOWO2_01_FULL_50_24</name>
    <dbReference type="NCBI Taxonomy" id="1798507"/>
    <lineage>
        <taxon>Bacteria</taxon>
        <taxon>Candidatus Kaiseribacteriota</taxon>
    </lineage>
</organism>
<dbReference type="Pfam" id="PF24755">
    <property type="entry name" value="SpoVR_C"/>
    <property type="match status" value="1"/>
</dbReference>
<dbReference type="EMBL" id="MFLU01000015">
    <property type="protein sequence ID" value="OGG74807.1"/>
    <property type="molecule type" value="Genomic_DNA"/>
</dbReference>
<feature type="domain" description="SpoVR-like C-terminal" evidence="2">
    <location>
        <begin position="431"/>
        <end position="482"/>
    </location>
</feature>
<evidence type="ECO:0000313" key="3">
    <source>
        <dbReference type="EMBL" id="OGG74807.1"/>
    </source>
</evidence>
<dbReference type="Pfam" id="PF04293">
    <property type="entry name" value="SpoVR"/>
    <property type="match status" value="1"/>
</dbReference>
<proteinExistence type="predicted"/>
<dbReference type="InterPro" id="IPR057008">
    <property type="entry name" value="SpoVR-like_C"/>
</dbReference>
<sequence length="501" mass="59176">MLTPKELGRMNALEKRIKDIAEEFGLHTTEIDFEVVSARRMIEAMAYHFPTNISHWSYGRDYDRIRTIYEHTGGGIPYEVVWNFERPRAYLVANNPFALNVLTIAHVFGHVDFFLRNKYLQHGRSFADIAEEARHAAVKFRAYEDSYGKDAVEKIIDAGMSLQWHQNLDPFYEEQDEETVRTYLMQTERERLRALQNLSPTARKASEAEKKAIETRLKALRRKTPPEPVFDILKYAIDRAPLLEDWERDILRFIRNQARSLAPNRRTQLLNEGWATYWHARIMRRLFDEGLLTAEEHGMYLDFHAKVTQANKGDLNVYSVGPAIYEYVKLRWDKGQFGREYEDCTDPLKKEQWNTNAMKGAEKIFEVAEYYTSRMAAEEFFTPEFVHSQKLYIYEAERDEETGEIVYRIVTRDPEVIREIFKNSYTLYGLPTVAVVDGNYSDRGEWYLRHHYHGEELLPSYRNGVMAHLYYLWRRPVYLESIVEEKPKLFSYDGSRHSEST</sequence>
<feature type="domain" description="SpoVR protein-like N-terminal" evidence="1">
    <location>
        <begin position="9"/>
        <end position="427"/>
    </location>
</feature>
<evidence type="ECO:0000313" key="4">
    <source>
        <dbReference type="Proteomes" id="UP000178587"/>
    </source>
</evidence>
<evidence type="ECO:0000259" key="2">
    <source>
        <dbReference type="Pfam" id="PF24755"/>
    </source>
</evidence>
<dbReference type="InterPro" id="IPR056174">
    <property type="entry name" value="SpoVR_N"/>
</dbReference>
<accession>A0A1F6EMD6</accession>
<evidence type="ECO:0008006" key="5">
    <source>
        <dbReference type="Google" id="ProtNLM"/>
    </source>
</evidence>
<dbReference type="PANTHER" id="PTHR30029">
    <property type="entry name" value="STAGE V SPORULATION PROTEIN R"/>
    <property type="match status" value="1"/>
</dbReference>
<protein>
    <recommendedName>
        <fullName evidence="5">SpoVR family protein</fullName>
    </recommendedName>
</protein>
<name>A0A1F6EMD6_9BACT</name>
<dbReference type="InterPro" id="IPR007390">
    <property type="entry name" value="Spore_V_R"/>
</dbReference>
<comment type="caution">
    <text evidence="3">The sequence shown here is derived from an EMBL/GenBank/DDBJ whole genome shotgun (WGS) entry which is preliminary data.</text>
</comment>
<evidence type="ECO:0000259" key="1">
    <source>
        <dbReference type="Pfam" id="PF04293"/>
    </source>
</evidence>
<dbReference type="STRING" id="1798507.A3A34_00250"/>